<dbReference type="EMBL" id="WNDV01000009">
    <property type="protein sequence ID" value="KAF1037331.1"/>
    <property type="molecule type" value="Genomic_DNA"/>
</dbReference>
<evidence type="ECO:0000313" key="3">
    <source>
        <dbReference type="Proteomes" id="UP000467522"/>
    </source>
</evidence>
<evidence type="ECO:0000313" key="2">
    <source>
        <dbReference type="EMBL" id="KAF1037331.1"/>
    </source>
</evidence>
<protein>
    <submittedName>
        <fullName evidence="2">Uncharacterized protein</fullName>
    </submittedName>
</protein>
<reference evidence="3" key="1">
    <citation type="journal article" date="2020" name="MBio">
        <title>Horizontal gene transfer to a defensive symbiont with a reduced genome amongst a multipartite beetle microbiome.</title>
        <authorList>
            <person name="Waterworth S.C."/>
            <person name="Florez L.V."/>
            <person name="Rees E.R."/>
            <person name="Hertweck C."/>
            <person name="Kaltenpoth M."/>
            <person name="Kwan J.C."/>
        </authorList>
    </citation>
    <scope>NUCLEOTIDE SEQUENCE [LARGE SCALE GENOMIC DNA]</scope>
</reference>
<accession>A0A833V0X1</accession>
<dbReference type="Proteomes" id="UP000467522">
    <property type="component" value="Unassembled WGS sequence"/>
</dbReference>
<gene>
    <name evidence="2" type="ORF">GAK33_03264</name>
</gene>
<evidence type="ECO:0000256" key="1">
    <source>
        <dbReference type="SAM" id="MobiDB-lite"/>
    </source>
</evidence>
<name>A0A833V0X1_BURL3</name>
<proteinExistence type="predicted"/>
<dbReference type="AlphaFoldDB" id="A0A833V0X1"/>
<comment type="caution">
    <text evidence="2">The sequence shown here is derived from an EMBL/GenBank/DDBJ whole genome shotgun (WGS) entry which is preliminary data.</text>
</comment>
<organism evidence="2 3">
    <name type="scientific">Burkholderia lata (strain ATCC 17760 / DSM 23089 / LMG 22485 / NCIMB 9086 / R18194 / 383)</name>
    <dbReference type="NCBI Taxonomy" id="482957"/>
    <lineage>
        <taxon>Bacteria</taxon>
        <taxon>Pseudomonadati</taxon>
        <taxon>Pseudomonadota</taxon>
        <taxon>Betaproteobacteria</taxon>
        <taxon>Burkholderiales</taxon>
        <taxon>Burkholderiaceae</taxon>
        <taxon>Burkholderia</taxon>
        <taxon>Burkholderia cepacia complex</taxon>
    </lineage>
</organism>
<sequence>MAGSQVGCGQPHGERKARAMTAPDTILVSRDPYAPIVTEHDGRLMYRIYIESGHASFYRDFPVDPDAVRVLRDDAERFYFLFAALHHPYQLSATNLSDAERERTFRTILFAGRDEVEAFMTELDRASNGAVANLLRIFTQADYRQLRAGRWFDMGAGTPAA</sequence>
<feature type="region of interest" description="Disordered" evidence="1">
    <location>
        <begin position="1"/>
        <end position="21"/>
    </location>
</feature>